<reference evidence="1 2" key="1">
    <citation type="submission" date="2024-11" db="EMBL/GenBank/DDBJ databases">
        <title>Draft genome sequences of two bacteria associated to sugarcane roots in Colombia.</title>
        <authorList>
            <person name="Pardo-Diaz S."/>
            <person name="Masmela-Mendoza J."/>
            <person name="Delgadillo-Duran P."/>
            <person name="Bautista E.J."/>
            <person name="Rojas-Tapias D.F."/>
        </authorList>
    </citation>
    <scope>NUCLEOTIDE SEQUENCE [LARGE SCALE GENOMIC DNA]</scope>
    <source>
        <strain evidence="1 2">Ap18</strain>
    </source>
</reference>
<comment type="caution">
    <text evidence="1">The sequence shown here is derived from an EMBL/GenBank/DDBJ whole genome shotgun (WGS) entry which is preliminary data.</text>
</comment>
<proteinExistence type="predicted"/>
<name>A0ABW8VNS6_9PROT</name>
<evidence type="ECO:0000313" key="2">
    <source>
        <dbReference type="Proteomes" id="UP001628281"/>
    </source>
</evidence>
<dbReference type="Proteomes" id="UP001628281">
    <property type="component" value="Unassembled WGS sequence"/>
</dbReference>
<sequence length="77" mass="8803">MYPTALSELLECRFVWRVQAGDVCDIEPLTDEELSEFPQHEMAAANTPPPGNIEWIVDEADDRYADRTLLIHVFSHS</sequence>
<evidence type="ECO:0000313" key="1">
    <source>
        <dbReference type="EMBL" id="MFL7906062.1"/>
    </source>
</evidence>
<gene>
    <name evidence="1" type="ORF">ACJ41P_33440</name>
</gene>
<organism evidence="1 2">
    <name type="scientific">Azospirillum argentinense</name>
    <dbReference type="NCBI Taxonomy" id="2970906"/>
    <lineage>
        <taxon>Bacteria</taxon>
        <taxon>Pseudomonadati</taxon>
        <taxon>Pseudomonadota</taxon>
        <taxon>Alphaproteobacteria</taxon>
        <taxon>Rhodospirillales</taxon>
        <taxon>Azospirillaceae</taxon>
        <taxon>Azospirillum</taxon>
    </lineage>
</organism>
<accession>A0ABW8VNS6</accession>
<dbReference type="RefSeq" id="WP_407826096.1">
    <property type="nucleotide sequence ID" value="NZ_JBJLSN010000128.1"/>
</dbReference>
<protein>
    <submittedName>
        <fullName evidence="1">Uncharacterized protein</fullName>
    </submittedName>
</protein>
<keyword evidence="2" id="KW-1185">Reference proteome</keyword>
<dbReference type="EMBL" id="JBJLSN010000128">
    <property type="protein sequence ID" value="MFL7906062.1"/>
    <property type="molecule type" value="Genomic_DNA"/>
</dbReference>